<name>A0A7R8Z7N1_TIMDO</name>
<feature type="compositionally biased region" description="Gly residues" evidence="1">
    <location>
        <begin position="20"/>
        <end position="31"/>
    </location>
</feature>
<proteinExistence type="predicted"/>
<reference evidence="2" key="1">
    <citation type="submission" date="2020-11" db="EMBL/GenBank/DDBJ databases">
        <authorList>
            <person name="Tran Van P."/>
        </authorList>
    </citation>
    <scope>NUCLEOTIDE SEQUENCE</scope>
</reference>
<evidence type="ECO:0000256" key="1">
    <source>
        <dbReference type="SAM" id="MobiDB-lite"/>
    </source>
</evidence>
<protein>
    <submittedName>
        <fullName evidence="2">Uncharacterized protein</fullName>
    </submittedName>
</protein>
<organism evidence="2">
    <name type="scientific">Timema douglasi</name>
    <name type="common">Walking stick</name>
    <dbReference type="NCBI Taxonomy" id="61478"/>
    <lineage>
        <taxon>Eukaryota</taxon>
        <taxon>Metazoa</taxon>
        <taxon>Ecdysozoa</taxon>
        <taxon>Arthropoda</taxon>
        <taxon>Hexapoda</taxon>
        <taxon>Insecta</taxon>
        <taxon>Pterygota</taxon>
        <taxon>Neoptera</taxon>
        <taxon>Polyneoptera</taxon>
        <taxon>Phasmatodea</taxon>
        <taxon>Timematodea</taxon>
        <taxon>Timematoidea</taxon>
        <taxon>Timematidae</taxon>
        <taxon>Timema</taxon>
    </lineage>
</organism>
<accession>A0A7R8Z7N1</accession>
<feature type="region of interest" description="Disordered" evidence="1">
    <location>
        <begin position="1"/>
        <end position="120"/>
    </location>
</feature>
<feature type="compositionally biased region" description="Low complexity" evidence="1">
    <location>
        <begin position="66"/>
        <end position="79"/>
    </location>
</feature>
<gene>
    <name evidence="2" type="ORF">TDIB3V08_LOCUS5629</name>
</gene>
<feature type="compositionally biased region" description="Basic and acidic residues" evidence="1">
    <location>
        <begin position="44"/>
        <end position="54"/>
    </location>
</feature>
<evidence type="ECO:0000313" key="2">
    <source>
        <dbReference type="EMBL" id="CAD7199379.1"/>
    </source>
</evidence>
<sequence length="120" mass="12797">MLQSDLVSLGERSRLNVSSGSGGSGAEGGGTQLAKHISKSASDLSRRDEDSDHHPNHHRSKDYTRSATPAPSQAQSASSVPHATTHKTHSFFSTLKDNWAPPIRRGQLGARELGARTTGR</sequence>
<dbReference type="AlphaFoldDB" id="A0A7R8Z7N1"/>
<dbReference type="EMBL" id="OA566750">
    <property type="protein sequence ID" value="CAD7199379.1"/>
    <property type="molecule type" value="Genomic_DNA"/>
</dbReference>